<dbReference type="RefSeq" id="WP_083093292.1">
    <property type="nucleotide sequence ID" value="NZ_LXWF01000043.1"/>
</dbReference>
<dbReference type="EMBL" id="LXWF01000043">
    <property type="protein sequence ID" value="ORC15440.1"/>
    <property type="molecule type" value="Genomic_DNA"/>
</dbReference>
<evidence type="ECO:0000256" key="1">
    <source>
        <dbReference type="SAM" id="MobiDB-lite"/>
    </source>
</evidence>
<sequence>MYQASVIIPAHNAESTIALTLESLFNQYSDGETPAQIQVIVSDNGSTDRTRAVVEQFAAERLPPHLGSVSVVDSSHLANANYARNVAARYAHADYLLFCDADDVVGYYWLDAALKAFESTPVFTGIAENINDYSYPSTVSETRDIFDWRGRGAELVLRENQQPVLLGGNFGISKELFYKLGGLDVAAPAQVDDDEFALRIQATGRPVPILVHSVIGYRIRTGLSDQLLRARQGAYARAWLSAVYSTANPELERSLFNLAKTHVALPCLRLLKPGIAQEDIRMRQVVARGYFHGKLVFSVARRVRRGIGVGLTSPHQPAGEAGHPTSGSESLPLEHQRSTKTP</sequence>
<comment type="caution">
    <text evidence="3">The sequence shown here is derived from an EMBL/GenBank/DDBJ whole genome shotgun (WGS) entry which is preliminary data.</text>
</comment>
<dbReference type="InterPro" id="IPR050834">
    <property type="entry name" value="Glycosyltransf_2"/>
</dbReference>
<keyword evidence="4" id="KW-1185">Reference proteome</keyword>
<feature type="compositionally biased region" description="Basic and acidic residues" evidence="1">
    <location>
        <begin position="332"/>
        <end position="342"/>
    </location>
</feature>
<reference evidence="3 4" key="1">
    <citation type="submission" date="2016-05" db="EMBL/GenBank/DDBJ databases">
        <title>Draft genome sequence of a porcine commensal Rothia nasimurium.</title>
        <authorList>
            <person name="Gaiser R.A."/>
            <person name="Van Baarlen P."/>
            <person name="Wells J.M."/>
        </authorList>
    </citation>
    <scope>NUCLEOTIDE SEQUENCE [LARGE SCALE GENOMIC DNA]</scope>
    <source>
        <strain evidence="3 4">PT-32</strain>
    </source>
</reference>
<feature type="domain" description="Glycosyltransferase 2-like" evidence="2">
    <location>
        <begin position="5"/>
        <end position="180"/>
    </location>
</feature>
<dbReference type="CDD" id="cd00761">
    <property type="entry name" value="Glyco_tranf_GTA_type"/>
    <property type="match status" value="1"/>
</dbReference>
<dbReference type="InterPro" id="IPR001173">
    <property type="entry name" value="Glyco_trans_2-like"/>
</dbReference>
<dbReference type="PANTHER" id="PTHR43685">
    <property type="entry name" value="GLYCOSYLTRANSFERASE"/>
    <property type="match status" value="1"/>
</dbReference>
<dbReference type="Proteomes" id="UP000192359">
    <property type="component" value="Unassembled WGS sequence"/>
</dbReference>
<dbReference type="Gene3D" id="3.90.550.10">
    <property type="entry name" value="Spore Coat Polysaccharide Biosynthesis Protein SpsA, Chain A"/>
    <property type="match status" value="1"/>
</dbReference>
<dbReference type="InterPro" id="IPR029044">
    <property type="entry name" value="Nucleotide-diphossugar_trans"/>
</dbReference>
<dbReference type="OrthoDB" id="2369748at2"/>
<feature type="region of interest" description="Disordered" evidence="1">
    <location>
        <begin position="310"/>
        <end position="342"/>
    </location>
</feature>
<name>A0A1Y1RLV5_9MICC</name>
<evidence type="ECO:0000313" key="4">
    <source>
        <dbReference type="Proteomes" id="UP000192359"/>
    </source>
</evidence>
<evidence type="ECO:0000313" key="3">
    <source>
        <dbReference type="EMBL" id="ORC15440.1"/>
    </source>
</evidence>
<proteinExistence type="predicted"/>
<protein>
    <recommendedName>
        <fullName evidence="2">Glycosyltransferase 2-like domain-containing protein</fullName>
    </recommendedName>
</protein>
<dbReference type="PANTHER" id="PTHR43685:SF12">
    <property type="entry name" value="GLYCOSYL TRANSFERASE FAMILY 2"/>
    <property type="match status" value="1"/>
</dbReference>
<gene>
    <name evidence="3" type="ORF">A7979_06795</name>
</gene>
<organism evidence="3 4">
    <name type="scientific">Rothia nasimurium</name>
    <dbReference type="NCBI Taxonomy" id="85336"/>
    <lineage>
        <taxon>Bacteria</taxon>
        <taxon>Bacillati</taxon>
        <taxon>Actinomycetota</taxon>
        <taxon>Actinomycetes</taxon>
        <taxon>Micrococcales</taxon>
        <taxon>Micrococcaceae</taxon>
        <taxon>Rothia</taxon>
    </lineage>
</organism>
<evidence type="ECO:0000259" key="2">
    <source>
        <dbReference type="Pfam" id="PF00535"/>
    </source>
</evidence>
<dbReference type="SUPFAM" id="SSF53448">
    <property type="entry name" value="Nucleotide-diphospho-sugar transferases"/>
    <property type="match status" value="1"/>
</dbReference>
<accession>A0A1Y1RLV5</accession>
<dbReference type="AlphaFoldDB" id="A0A1Y1RLV5"/>
<dbReference type="Pfam" id="PF00535">
    <property type="entry name" value="Glycos_transf_2"/>
    <property type="match status" value="1"/>
</dbReference>